<dbReference type="PANTHER" id="PTHR11679">
    <property type="entry name" value="VESICLE PROTEIN SORTING-ASSOCIATED"/>
    <property type="match status" value="1"/>
</dbReference>
<dbReference type="Gene3D" id="1.25.40.60">
    <property type="match status" value="1"/>
</dbReference>
<dbReference type="PIRSF" id="PIRSF005715">
    <property type="entry name" value="VPS45_Sec1"/>
    <property type="match status" value="1"/>
</dbReference>
<sequence length="735" mass="82683">MKPEYDYAVLTLQLPHGRPYLPMKAFSIKTLKVLTTGTMHFACFPNDKRANSMWYSSCPVGWAPSSSSYRSVILNKCDATRGCSGAGVYALLRNRRNRYIIGILSSAINNKVANVVIRLTPQKVREICGWIGWNRKSGIMQDVIRALQKPGEWKVLVVDQLSSRIISSCCKMHDIVEEGITIVEDITKVRQPLQNFEAIYLLTPDEMSVRALVEDFTEGNHRYKAAHIFFTEVCPDSLISEMSRIAKYVKTLKEINIAFLPYESQVYSLDTPKAFHSFYGPEPSDQAQRFQYSESDSRGIQLKTLSNVSALESHVEKIAEQIATLCATLGEYPSVRYRKDGLHLSELANAVQSKLHAYKADDPAGMGEGPQKHRSQLILLDRGFDTVSPLLHELTFQAMTYDLLHIVNDVYKYISSSGGEEKETILDENDEMWVKNRHEHIADVLRKVNSEIKEFAADKKISTSNKTTMRDLQVILKKMPQYQKEVSKFIVQLHLAEDCMKRYNQTALKDLCAVEQDLATGVDKAGESMKDPMKSIVPLLLNSDVHILDKIRIILLYIIFKNGISEENLAKLCEHAQIPSDYRAIIKNMAYLGVPILQDSGPGKGTKPTRKERTSLYELSRWVPVVKDIMEEAVDEKLSSSLYPFASDQRSGSNALSSKGQAVSARYGHWHKEKGSTEARAGPRLIIFIVGGVCYSETRTAYEVTAAKKDWEVLIGSTSIITPNLFLASLRELAG</sequence>
<proteinExistence type="inferred from homology"/>
<accession>A0ABN8QZF1</accession>
<evidence type="ECO:0008006" key="4">
    <source>
        <dbReference type="Google" id="ProtNLM"/>
    </source>
</evidence>
<organism evidence="2 3">
    <name type="scientific">Porites lobata</name>
    <dbReference type="NCBI Taxonomy" id="104759"/>
    <lineage>
        <taxon>Eukaryota</taxon>
        <taxon>Metazoa</taxon>
        <taxon>Cnidaria</taxon>
        <taxon>Anthozoa</taxon>
        <taxon>Hexacorallia</taxon>
        <taxon>Scleractinia</taxon>
        <taxon>Fungiina</taxon>
        <taxon>Poritidae</taxon>
        <taxon>Porites</taxon>
    </lineage>
</organism>
<dbReference type="EMBL" id="CALNXK010000156">
    <property type="protein sequence ID" value="CAH3170525.1"/>
    <property type="molecule type" value="Genomic_DNA"/>
</dbReference>
<dbReference type="InterPro" id="IPR036045">
    <property type="entry name" value="Sec1-like_sf"/>
</dbReference>
<dbReference type="Gene3D" id="3.90.830.10">
    <property type="entry name" value="Syntaxin Binding Protein 1, Chain A, domain 2"/>
    <property type="match status" value="1"/>
</dbReference>
<comment type="similarity">
    <text evidence="1">Belongs to the STXBP/unc-18/SEC1 family.</text>
</comment>
<protein>
    <recommendedName>
        <fullName evidence="4">Syntaxin-binding protein 1</fullName>
    </recommendedName>
</protein>
<evidence type="ECO:0000256" key="1">
    <source>
        <dbReference type="ARBA" id="ARBA00009884"/>
    </source>
</evidence>
<evidence type="ECO:0000313" key="2">
    <source>
        <dbReference type="EMBL" id="CAH3170525.1"/>
    </source>
</evidence>
<name>A0ABN8QZF1_9CNID</name>
<reference evidence="2 3" key="1">
    <citation type="submission" date="2022-05" db="EMBL/GenBank/DDBJ databases">
        <authorList>
            <consortium name="Genoscope - CEA"/>
            <person name="William W."/>
        </authorList>
    </citation>
    <scope>NUCLEOTIDE SEQUENCE [LARGE SCALE GENOMIC DNA]</scope>
</reference>
<dbReference type="InterPro" id="IPR043154">
    <property type="entry name" value="Sec-1-like_dom1"/>
</dbReference>
<dbReference type="InterPro" id="IPR043504">
    <property type="entry name" value="Peptidase_S1_PA_chymotrypsin"/>
</dbReference>
<dbReference type="Pfam" id="PF00995">
    <property type="entry name" value="Sec1"/>
    <property type="match status" value="1"/>
</dbReference>
<dbReference type="InterPro" id="IPR027482">
    <property type="entry name" value="Sec1-like_dom2"/>
</dbReference>
<dbReference type="Gene3D" id="3.40.50.1910">
    <property type="match status" value="1"/>
</dbReference>
<gene>
    <name evidence="2" type="ORF">PLOB_00010768</name>
</gene>
<comment type="caution">
    <text evidence="2">The sequence shown here is derived from an EMBL/GenBank/DDBJ whole genome shotgun (WGS) entry which is preliminary data.</text>
</comment>
<dbReference type="Gene3D" id="3.40.50.2060">
    <property type="match status" value="1"/>
</dbReference>
<keyword evidence="3" id="KW-1185">Reference proteome</keyword>
<dbReference type="Proteomes" id="UP001159405">
    <property type="component" value="Unassembled WGS sequence"/>
</dbReference>
<evidence type="ECO:0000313" key="3">
    <source>
        <dbReference type="Proteomes" id="UP001159405"/>
    </source>
</evidence>
<dbReference type="SUPFAM" id="SSF56815">
    <property type="entry name" value="Sec1/munc18-like (SM) proteins"/>
    <property type="match status" value="1"/>
</dbReference>
<dbReference type="InterPro" id="IPR001619">
    <property type="entry name" value="Sec1-like"/>
</dbReference>
<dbReference type="Gene3D" id="2.40.10.10">
    <property type="entry name" value="Trypsin-like serine proteases"/>
    <property type="match status" value="2"/>
</dbReference>
<dbReference type="InterPro" id="IPR043127">
    <property type="entry name" value="Sec-1-like_dom3a"/>
</dbReference>